<dbReference type="SUPFAM" id="SSF53335">
    <property type="entry name" value="S-adenosyl-L-methionine-dependent methyltransferases"/>
    <property type="match status" value="1"/>
</dbReference>
<dbReference type="EMBL" id="CAJVQA010006553">
    <property type="protein sequence ID" value="CAG8642535.1"/>
    <property type="molecule type" value="Genomic_DNA"/>
</dbReference>
<keyword evidence="2" id="KW-0808">Transferase</keyword>
<dbReference type="OrthoDB" id="2013972at2759"/>
<gene>
    <name evidence="5" type="ORF">CPELLU_LOCUS8928</name>
</gene>
<keyword evidence="3" id="KW-0949">S-adenosyl-L-methionine</keyword>
<protein>
    <submittedName>
        <fullName evidence="5">4478_t:CDS:1</fullName>
    </submittedName>
</protein>
<dbReference type="PANTHER" id="PTHR43591:SF24">
    <property type="entry name" value="2-METHOXY-6-POLYPRENYL-1,4-BENZOQUINOL METHYLASE, MITOCHONDRIAL"/>
    <property type="match status" value="1"/>
</dbReference>
<dbReference type="PROSITE" id="PS01184">
    <property type="entry name" value="UBIE_2"/>
    <property type="match status" value="1"/>
</dbReference>
<dbReference type="AlphaFoldDB" id="A0A9N9DN34"/>
<keyword evidence="6" id="KW-1185">Reference proteome</keyword>
<keyword evidence="1" id="KW-0489">Methyltransferase</keyword>
<organism evidence="5 6">
    <name type="scientific">Cetraspora pellucida</name>
    <dbReference type="NCBI Taxonomy" id="1433469"/>
    <lineage>
        <taxon>Eukaryota</taxon>
        <taxon>Fungi</taxon>
        <taxon>Fungi incertae sedis</taxon>
        <taxon>Mucoromycota</taxon>
        <taxon>Glomeromycotina</taxon>
        <taxon>Glomeromycetes</taxon>
        <taxon>Diversisporales</taxon>
        <taxon>Gigasporaceae</taxon>
        <taxon>Cetraspora</taxon>
    </lineage>
</organism>
<evidence type="ECO:0000256" key="3">
    <source>
        <dbReference type="ARBA" id="ARBA00022691"/>
    </source>
</evidence>
<reference evidence="5" key="1">
    <citation type="submission" date="2021-06" db="EMBL/GenBank/DDBJ databases">
        <authorList>
            <person name="Kallberg Y."/>
            <person name="Tangrot J."/>
            <person name="Rosling A."/>
        </authorList>
    </citation>
    <scope>NUCLEOTIDE SEQUENCE</scope>
    <source>
        <strain evidence="5">FL966</strain>
    </source>
</reference>
<evidence type="ECO:0000313" key="6">
    <source>
        <dbReference type="Proteomes" id="UP000789759"/>
    </source>
</evidence>
<evidence type="ECO:0000313" key="5">
    <source>
        <dbReference type="EMBL" id="CAG8642535.1"/>
    </source>
</evidence>
<dbReference type="InterPro" id="IPR013216">
    <property type="entry name" value="Methyltransf_11"/>
</dbReference>
<proteinExistence type="predicted"/>
<accession>A0A9N9DN34</accession>
<name>A0A9N9DN34_9GLOM</name>
<dbReference type="InterPro" id="IPR029063">
    <property type="entry name" value="SAM-dependent_MTases_sf"/>
</dbReference>
<dbReference type="GO" id="GO:0032259">
    <property type="term" value="P:methylation"/>
    <property type="evidence" value="ECO:0007669"/>
    <property type="project" value="UniProtKB-KW"/>
</dbReference>
<dbReference type="GO" id="GO:0008757">
    <property type="term" value="F:S-adenosylmethionine-dependent methyltransferase activity"/>
    <property type="evidence" value="ECO:0007669"/>
    <property type="project" value="InterPro"/>
</dbReference>
<evidence type="ECO:0000256" key="2">
    <source>
        <dbReference type="ARBA" id="ARBA00022679"/>
    </source>
</evidence>
<evidence type="ECO:0000259" key="4">
    <source>
        <dbReference type="Pfam" id="PF08241"/>
    </source>
</evidence>
<dbReference type="InterPro" id="IPR023576">
    <property type="entry name" value="UbiE/COQ5_MeTrFase_CS"/>
</dbReference>
<feature type="non-terminal residue" evidence="5">
    <location>
        <position position="285"/>
    </location>
</feature>
<feature type="domain" description="Methyltransferase type 11" evidence="4">
    <location>
        <begin position="96"/>
        <end position="168"/>
    </location>
</feature>
<dbReference type="CDD" id="cd02440">
    <property type="entry name" value="AdoMet_MTases"/>
    <property type="match status" value="1"/>
</dbReference>
<comment type="caution">
    <text evidence="5">The sequence shown here is derived from an EMBL/GenBank/DDBJ whole genome shotgun (WGS) entry which is preliminary data.</text>
</comment>
<dbReference type="PANTHER" id="PTHR43591">
    <property type="entry name" value="METHYLTRANSFERASE"/>
    <property type="match status" value="1"/>
</dbReference>
<sequence>MGCVCTKCSKRTDSMDFQSNQSMQNTQNEFRYIDGRRFHNVDNSKYHLPNDESEIDRLHLQHFMLRYLWQSNFSAPINDILSKPGAKILDIGYPLAEVVGLDISPHQPTTIKPKNFEFVRADVHERLPFDDNTFDFVFQRFLTFGLVIEKCQDVVNELVRVLKPGGFLELCEPSSAFNAGPVTKRLWDCECEVLKEQGCNFDLYQYIEGYCQNQGFVSLIIFMIFSQLENIKKEIRHCCYNDAELGKAVFSNLIDAYASLKPILTKKLQLSDEEYDELTKISGNE</sequence>
<dbReference type="Pfam" id="PF08241">
    <property type="entry name" value="Methyltransf_11"/>
    <property type="match status" value="1"/>
</dbReference>
<dbReference type="Gene3D" id="3.40.50.150">
    <property type="entry name" value="Vaccinia Virus protein VP39"/>
    <property type="match status" value="1"/>
</dbReference>
<evidence type="ECO:0000256" key="1">
    <source>
        <dbReference type="ARBA" id="ARBA00022603"/>
    </source>
</evidence>
<dbReference type="Proteomes" id="UP000789759">
    <property type="component" value="Unassembled WGS sequence"/>
</dbReference>